<keyword evidence="3" id="KW-1185">Reference proteome</keyword>
<dbReference type="Proteomes" id="UP000253495">
    <property type="component" value="Unassembled WGS sequence"/>
</dbReference>
<accession>A0A368VHU2</accession>
<dbReference type="InterPro" id="IPR023393">
    <property type="entry name" value="START-like_dom_sf"/>
</dbReference>
<protein>
    <submittedName>
        <fullName evidence="2">Polyketide cyclase/dehydrase/lipid transport protein</fullName>
    </submittedName>
</protein>
<evidence type="ECO:0000256" key="1">
    <source>
        <dbReference type="SAM" id="MobiDB-lite"/>
    </source>
</evidence>
<reference evidence="2 3" key="1">
    <citation type="submission" date="2018-07" db="EMBL/GenBank/DDBJ databases">
        <title>Genomic Encyclopedia of Type Strains, Phase III (KMG-III): the genomes of soil and plant-associated and newly described type strains.</title>
        <authorList>
            <person name="Whitman W."/>
        </authorList>
    </citation>
    <scope>NUCLEOTIDE SEQUENCE [LARGE SCALE GENOMIC DNA]</scope>
    <source>
        <strain evidence="2 3">CECT 8575</strain>
    </source>
</reference>
<dbReference type="Gene3D" id="3.30.530.20">
    <property type="match status" value="1"/>
</dbReference>
<gene>
    <name evidence="2" type="ORF">DFQ14_10963</name>
</gene>
<dbReference type="InterPro" id="IPR019587">
    <property type="entry name" value="Polyketide_cyclase/dehydratase"/>
</dbReference>
<dbReference type="EMBL" id="QPJC01000009">
    <property type="protein sequence ID" value="RCW40986.1"/>
    <property type="molecule type" value="Genomic_DNA"/>
</dbReference>
<dbReference type="CDD" id="cd07812">
    <property type="entry name" value="SRPBCC"/>
    <property type="match status" value="1"/>
</dbReference>
<dbReference type="AlphaFoldDB" id="A0A368VHU2"/>
<dbReference type="SUPFAM" id="SSF55961">
    <property type="entry name" value="Bet v1-like"/>
    <property type="match status" value="1"/>
</dbReference>
<name>A0A368VHU2_9ACTN</name>
<dbReference type="Pfam" id="PF10604">
    <property type="entry name" value="Polyketide_cyc2"/>
    <property type="match status" value="1"/>
</dbReference>
<organism evidence="2 3">
    <name type="scientific">Halopolyspora algeriensis</name>
    <dbReference type="NCBI Taxonomy" id="1500506"/>
    <lineage>
        <taxon>Bacteria</taxon>
        <taxon>Bacillati</taxon>
        <taxon>Actinomycetota</taxon>
        <taxon>Actinomycetes</taxon>
        <taxon>Actinomycetes incertae sedis</taxon>
        <taxon>Halopolyspora</taxon>
    </lineage>
</organism>
<feature type="region of interest" description="Disordered" evidence="1">
    <location>
        <begin position="1"/>
        <end position="20"/>
    </location>
</feature>
<evidence type="ECO:0000313" key="3">
    <source>
        <dbReference type="Proteomes" id="UP000253495"/>
    </source>
</evidence>
<comment type="caution">
    <text evidence="2">The sequence shown here is derived from an EMBL/GenBank/DDBJ whole genome shotgun (WGS) entry which is preliminary data.</text>
</comment>
<sequence>MSACPSIFSPNIRSGAGRDDSRRFTTIRDESIELCGEQDRGDSLPHNAVVEMRGVPGGATTVNMGDYEHSATVRTSPSALFDYLSEVRNLPEYFEGMVSAESVGAGAVHVVAEVEGERREGEAWMETDEGARTMRWGSEGPNRYRGELRVTGEGDDSATVTVTLHTERADGPGIRSGLEATLANIKRHVEGRSTARS</sequence>
<proteinExistence type="predicted"/>
<evidence type="ECO:0000313" key="2">
    <source>
        <dbReference type="EMBL" id="RCW40986.1"/>
    </source>
</evidence>